<gene>
    <name evidence="2" type="ORF">E5139_14835</name>
</gene>
<dbReference type="GeneID" id="42180241"/>
<dbReference type="InterPro" id="IPR036526">
    <property type="entry name" value="C-N_Hydrolase_sf"/>
</dbReference>
<protein>
    <submittedName>
        <fullName evidence="2">Carbon-nitrogen family hydrolase</fullName>
    </submittedName>
</protein>
<sequence>MKIALAQHRVEAGTVEANVERATAMIERAADRGVGLVALPELFATGYFAFDAYARTAESLTGPTLTRLRETAAEQDLALLAGSIVEDLAASHAAGIETPATEGYANTSVLFDSDGRRRSVYRKHHLFGYGSAEQDLLEPGERIQTADIGGFTVGVTTCYDLRFPELYRELADRGVTLVLVPSAWPYPRVEHWSVLPKARAVENLTYVAAANGVGTFDGEALLGRSTVYDPWGTPIASTGDEPALVTADLDPDRVAAVRESFPALDDRRQP</sequence>
<dbReference type="PROSITE" id="PS50263">
    <property type="entry name" value="CN_HYDROLASE"/>
    <property type="match status" value="1"/>
</dbReference>
<dbReference type="InterPro" id="IPR001110">
    <property type="entry name" value="UPF0012_CS"/>
</dbReference>
<dbReference type="Gene3D" id="3.60.110.10">
    <property type="entry name" value="Carbon-nitrogen hydrolase"/>
    <property type="match status" value="1"/>
</dbReference>
<proteinExistence type="predicted"/>
<feature type="domain" description="CN hydrolase" evidence="1">
    <location>
        <begin position="1"/>
        <end position="251"/>
    </location>
</feature>
<dbReference type="PANTHER" id="PTHR23088">
    <property type="entry name" value="NITRILASE-RELATED"/>
    <property type="match status" value="1"/>
</dbReference>
<evidence type="ECO:0000313" key="3">
    <source>
        <dbReference type="Proteomes" id="UP000297053"/>
    </source>
</evidence>
<dbReference type="EMBL" id="CP039375">
    <property type="protein sequence ID" value="QCD66858.1"/>
    <property type="molecule type" value="Genomic_DNA"/>
</dbReference>
<dbReference type="GO" id="GO:0016787">
    <property type="term" value="F:hydrolase activity"/>
    <property type="evidence" value="ECO:0007669"/>
    <property type="project" value="UniProtKB-KW"/>
</dbReference>
<reference evidence="2 3" key="2">
    <citation type="submission" date="2019-04" db="EMBL/GenBank/DDBJ databases">
        <authorList>
            <person name="Yang S."/>
            <person name="Wei W."/>
        </authorList>
    </citation>
    <scope>NUCLEOTIDE SEQUENCE [LARGE SCALE GENOMIC DNA]</scope>
    <source>
        <strain evidence="3">ZP60</strain>
    </source>
</reference>
<evidence type="ECO:0000313" key="2">
    <source>
        <dbReference type="EMBL" id="QCD66858.1"/>
    </source>
</evidence>
<dbReference type="InterPro" id="IPR003010">
    <property type="entry name" value="C-N_Hydrolase"/>
</dbReference>
<dbReference type="PANTHER" id="PTHR23088:SF27">
    <property type="entry name" value="DEAMINATED GLUTATHIONE AMIDASE"/>
    <property type="match status" value="1"/>
</dbReference>
<reference evidence="2 3" key="1">
    <citation type="submission" date="2019-04" db="EMBL/GenBank/DDBJ databases">
        <title>Complete genome sequence of Arthrobacter sp. ZXY-2 associated with effective atrazine degradation and salt adaptation.</title>
        <authorList>
            <person name="Zhao X."/>
        </authorList>
    </citation>
    <scope>NUCLEOTIDE SEQUENCE [LARGE SCALE GENOMIC DNA]</scope>
    <source>
        <strain evidence="3">ZP60</strain>
    </source>
</reference>
<organism evidence="2 3">
    <name type="scientific">Halomicrobium mukohataei</name>
    <dbReference type="NCBI Taxonomy" id="57705"/>
    <lineage>
        <taxon>Archaea</taxon>
        <taxon>Methanobacteriati</taxon>
        <taxon>Methanobacteriota</taxon>
        <taxon>Stenosarchaea group</taxon>
        <taxon>Halobacteria</taxon>
        <taxon>Halobacteriales</taxon>
        <taxon>Haloarculaceae</taxon>
        <taxon>Halomicrobium</taxon>
    </lineage>
</organism>
<keyword evidence="2" id="KW-0378">Hydrolase</keyword>
<dbReference type="AlphaFoldDB" id="A0A4D6KE24"/>
<dbReference type="SUPFAM" id="SSF56317">
    <property type="entry name" value="Carbon-nitrogen hydrolase"/>
    <property type="match status" value="1"/>
</dbReference>
<dbReference type="RefSeq" id="WP_015763295.1">
    <property type="nucleotide sequence ID" value="NZ_CP039375.1"/>
</dbReference>
<dbReference type="Pfam" id="PF00795">
    <property type="entry name" value="CN_hydrolase"/>
    <property type="match status" value="1"/>
</dbReference>
<dbReference type="KEGG" id="halz:E5139_14835"/>
<accession>A0A4D6KE24</accession>
<dbReference type="PROSITE" id="PS01227">
    <property type="entry name" value="UPF0012"/>
    <property type="match status" value="1"/>
</dbReference>
<name>A0A4D6KE24_9EURY</name>
<dbReference type="CDD" id="cd07583">
    <property type="entry name" value="nitrilase_5"/>
    <property type="match status" value="1"/>
</dbReference>
<dbReference type="Proteomes" id="UP000297053">
    <property type="component" value="Chromosome"/>
</dbReference>
<evidence type="ECO:0000259" key="1">
    <source>
        <dbReference type="PROSITE" id="PS50263"/>
    </source>
</evidence>
<dbReference type="OMA" id="MQSKPYA"/>